<evidence type="ECO:0000313" key="1">
    <source>
        <dbReference type="EMBL" id="PCE39912.1"/>
    </source>
</evidence>
<dbReference type="EMBL" id="NWUF01000041">
    <property type="protein sequence ID" value="PCE39912.1"/>
    <property type="molecule type" value="Genomic_DNA"/>
</dbReference>
<dbReference type="KEGG" id="rdi:CMV14_12670"/>
<dbReference type="AlphaFoldDB" id="A0A2A4FQC7"/>
<reference evidence="1 2" key="1">
    <citation type="submission" date="2017-09" db="EMBL/GenBank/DDBJ databases">
        <title>The Catabolism of 3,6-Dichlorosalicylic acid is Initiated by the Cytochrome P450 Monooxygenase DsmABC in Rhizorhabdus dicambivorans Ndbn-20.</title>
        <authorList>
            <person name="Na L."/>
        </authorList>
    </citation>
    <scope>NUCLEOTIDE SEQUENCE [LARGE SCALE GENOMIC DNA]</scope>
    <source>
        <strain evidence="1 2">Ndbn-20m</strain>
    </source>
</reference>
<sequence length="78" mass="8803">MPCTVFEVRRLAPEASVATRYDQQHFVTYARLLSAERAGADWREAASSILLCDVDRDPDGSRQCWESHLARAHWVVGA</sequence>
<evidence type="ECO:0000313" key="2">
    <source>
        <dbReference type="Proteomes" id="UP000218934"/>
    </source>
</evidence>
<keyword evidence="2" id="KW-1185">Reference proteome</keyword>
<protein>
    <submittedName>
        <fullName evidence="1">DUF2285 domain-containing protein</fullName>
    </submittedName>
</protein>
<gene>
    <name evidence="1" type="ORF">COO09_23080</name>
</gene>
<proteinExistence type="predicted"/>
<accession>A0A2A4FQC7</accession>
<comment type="caution">
    <text evidence="1">The sequence shown here is derived from an EMBL/GenBank/DDBJ whole genome shotgun (WGS) entry which is preliminary data.</text>
</comment>
<dbReference type="OrthoDB" id="9811330at2"/>
<organism evidence="1 2">
    <name type="scientific">Rhizorhabdus dicambivorans</name>
    <dbReference type="NCBI Taxonomy" id="1850238"/>
    <lineage>
        <taxon>Bacteria</taxon>
        <taxon>Pseudomonadati</taxon>
        <taxon>Pseudomonadota</taxon>
        <taxon>Alphaproteobacteria</taxon>
        <taxon>Sphingomonadales</taxon>
        <taxon>Sphingomonadaceae</taxon>
        <taxon>Rhizorhabdus</taxon>
    </lineage>
</organism>
<name>A0A2A4FQC7_9SPHN</name>
<dbReference type="Proteomes" id="UP000218934">
    <property type="component" value="Unassembled WGS sequence"/>
</dbReference>